<evidence type="ECO:0000256" key="3">
    <source>
        <dbReference type="ARBA" id="ARBA00022692"/>
    </source>
</evidence>
<evidence type="ECO:0000313" key="7">
    <source>
        <dbReference type="EMBL" id="MBI5250724.1"/>
    </source>
</evidence>
<evidence type="ECO:0000256" key="2">
    <source>
        <dbReference type="ARBA" id="ARBA00022448"/>
    </source>
</evidence>
<dbReference type="InterPro" id="IPR001204">
    <property type="entry name" value="Phos_transporter"/>
</dbReference>
<comment type="caution">
    <text evidence="7">The sequence shown here is derived from an EMBL/GenBank/DDBJ whole genome shotgun (WGS) entry which is preliminary data.</text>
</comment>
<gene>
    <name evidence="7" type="ORF">HY912_14635</name>
</gene>
<evidence type="ECO:0000256" key="4">
    <source>
        <dbReference type="ARBA" id="ARBA00022989"/>
    </source>
</evidence>
<evidence type="ECO:0000313" key="8">
    <source>
        <dbReference type="Proteomes" id="UP000807825"/>
    </source>
</evidence>
<dbReference type="GO" id="GO:0035435">
    <property type="term" value="P:phosphate ion transmembrane transport"/>
    <property type="evidence" value="ECO:0007669"/>
    <property type="project" value="TreeGrafter"/>
</dbReference>
<sequence>MDSPLLYFSIGLTLCFAFVNGFHDGGNVIATLVCSRSMKPFRALLLAAIGEFVGPLILGTAVARTVATSILKPDMLEQLSSVSLELMVISAVGGAIAWKLPTWYLGLPSSGSHALIGGLVGAGMVGMGAESVSVDKVVVAVIIPLLVSPILGIIFGFVVFGVIRVLCSRAHRGIGRFFESLQRPTVFFLAACHGSNDAQKSMGVIAIILASQVGEMHGELPLPMWVIVSCAASLALGLTAGGWRIVKTVGYRICRMEPVHSFASQFSSILIILGASIMGGPVSTTQVVASSVMGVGASRRLGGVRWSAAAHIAYAWFLTFPVCAGISAGALWGLKRILAV</sequence>
<organism evidence="7 8">
    <name type="scientific">Desulfomonile tiedjei</name>
    <dbReference type="NCBI Taxonomy" id="2358"/>
    <lineage>
        <taxon>Bacteria</taxon>
        <taxon>Pseudomonadati</taxon>
        <taxon>Thermodesulfobacteriota</taxon>
        <taxon>Desulfomonilia</taxon>
        <taxon>Desulfomonilales</taxon>
        <taxon>Desulfomonilaceae</taxon>
        <taxon>Desulfomonile</taxon>
    </lineage>
</organism>
<dbReference type="PANTHER" id="PTHR11101:SF80">
    <property type="entry name" value="PHOSPHATE TRANSPORTER"/>
    <property type="match status" value="1"/>
</dbReference>
<proteinExistence type="predicted"/>
<feature type="transmembrane region" description="Helical" evidence="6">
    <location>
        <begin position="110"/>
        <end position="129"/>
    </location>
</feature>
<evidence type="ECO:0000256" key="6">
    <source>
        <dbReference type="SAM" id="Phobius"/>
    </source>
</evidence>
<feature type="transmembrane region" description="Helical" evidence="6">
    <location>
        <begin position="141"/>
        <end position="166"/>
    </location>
</feature>
<dbReference type="EMBL" id="JACRDE010000383">
    <property type="protein sequence ID" value="MBI5250724.1"/>
    <property type="molecule type" value="Genomic_DNA"/>
</dbReference>
<dbReference type="GO" id="GO:0005315">
    <property type="term" value="F:phosphate transmembrane transporter activity"/>
    <property type="evidence" value="ECO:0007669"/>
    <property type="project" value="InterPro"/>
</dbReference>
<keyword evidence="3 6" id="KW-0812">Transmembrane</keyword>
<reference evidence="7" key="1">
    <citation type="submission" date="2020-07" db="EMBL/GenBank/DDBJ databases">
        <title>Huge and variable diversity of episymbiotic CPR bacteria and DPANN archaea in groundwater ecosystems.</title>
        <authorList>
            <person name="He C.Y."/>
            <person name="Keren R."/>
            <person name="Whittaker M."/>
            <person name="Farag I.F."/>
            <person name="Doudna J."/>
            <person name="Cate J.H.D."/>
            <person name="Banfield J.F."/>
        </authorList>
    </citation>
    <scope>NUCLEOTIDE SEQUENCE</scope>
    <source>
        <strain evidence="7">NC_groundwater_1664_Pr3_B-0.1um_52_9</strain>
    </source>
</reference>
<evidence type="ECO:0000256" key="5">
    <source>
        <dbReference type="ARBA" id="ARBA00023136"/>
    </source>
</evidence>
<feature type="transmembrane region" description="Helical" evidence="6">
    <location>
        <begin position="313"/>
        <end position="334"/>
    </location>
</feature>
<feature type="transmembrane region" description="Helical" evidence="6">
    <location>
        <begin position="266"/>
        <end position="293"/>
    </location>
</feature>
<feature type="transmembrane region" description="Helical" evidence="6">
    <location>
        <begin position="43"/>
        <end position="67"/>
    </location>
</feature>
<dbReference type="PANTHER" id="PTHR11101">
    <property type="entry name" value="PHOSPHATE TRANSPORTER"/>
    <property type="match status" value="1"/>
</dbReference>
<protein>
    <submittedName>
        <fullName evidence="7">Inorganic phosphate transporter</fullName>
    </submittedName>
</protein>
<dbReference type="GO" id="GO:0016020">
    <property type="term" value="C:membrane"/>
    <property type="evidence" value="ECO:0007669"/>
    <property type="project" value="UniProtKB-SubCell"/>
</dbReference>
<keyword evidence="2" id="KW-0813">Transport</keyword>
<dbReference type="Proteomes" id="UP000807825">
    <property type="component" value="Unassembled WGS sequence"/>
</dbReference>
<evidence type="ECO:0000256" key="1">
    <source>
        <dbReference type="ARBA" id="ARBA00004141"/>
    </source>
</evidence>
<dbReference type="AlphaFoldDB" id="A0A9D6Z485"/>
<name>A0A9D6Z485_9BACT</name>
<accession>A0A9D6Z485</accession>
<keyword evidence="4 6" id="KW-1133">Transmembrane helix</keyword>
<comment type="subcellular location">
    <subcellularLocation>
        <location evidence="1">Membrane</location>
        <topology evidence="1">Multi-pass membrane protein</topology>
    </subcellularLocation>
</comment>
<dbReference type="Pfam" id="PF01384">
    <property type="entry name" value="PHO4"/>
    <property type="match status" value="1"/>
</dbReference>
<keyword evidence="5 6" id="KW-0472">Membrane</keyword>
<feature type="transmembrane region" description="Helical" evidence="6">
    <location>
        <begin position="222"/>
        <end position="246"/>
    </location>
</feature>
<feature type="transmembrane region" description="Helical" evidence="6">
    <location>
        <begin position="6"/>
        <end position="22"/>
    </location>
</feature>